<comment type="caution">
    <text evidence="3">The sequence shown here is derived from an EMBL/GenBank/DDBJ whole genome shotgun (WGS) entry which is preliminary data.</text>
</comment>
<dbReference type="EMBL" id="PDKJ01000015">
    <property type="protein sequence ID" value="RXJ66406.1"/>
    <property type="molecule type" value="Genomic_DNA"/>
</dbReference>
<dbReference type="SUPFAM" id="SSF52833">
    <property type="entry name" value="Thioredoxin-like"/>
    <property type="match status" value="1"/>
</dbReference>
<dbReference type="Pfam" id="PF13098">
    <property type="entry name" value="Thioredoxin_2"/>
    <property type="match status" value="1"/>
</dbReference>
<feature type="domain" description="Thioredoxin-like fold" evidence="2">
    <location>
        <begin position="112"/>
        <end position="226"/>
    </location>
</feature>
<evidence type="ECO:0000313" key="4">
    <source>
        <dbReference type="Proteomes" id="UP000290172"/>
    </source>
</evidence>
<sequence>MIKLLKAIFIAIFICSIAYANTPLSKEQLNELSSLKLFKEAQIDVVRGFDAGDVYLLNINVRGQAHKIYLTKSKKYLIQGEMVDTDSGMPLMIPDLPVDLKPTLGKEVFTFGKGKEELVLFTDPECPFCKKFESYFHQIEDKVKMRVFFYPLPMHTNAKDISLYIMSKKGYDEQVKAMTTTTANTPAFKNRKYKDGELEKLEKHLDEQMAIAEQLGVRGTPTLFDKNGLKVSWAALLEKYGIELK</sequence>
<reference evidence="3 4" key="1">
    <citation type="submission" date="2017-10" db="EMBL/GenBank/DDBJ databases">
        <title>Genomics of the genus Arcobacter.</title>
        <authorList>
            <person name="Perez-Cataluna A."/>
            <person name="Figueras M.J."/>
        </authorList>
    </citation>
    <scope>NUCLEOTIDE SEQUENCE [LARGE SCALE GENOMIC DNA]</scope>
    <source>
        <strain evidence="3 4">CECT 8993</strain>
    </source>
</reference>
<evidence type="ECO:0000259" key="2">
    <source>
        <dbReference type="Pfam" id="PF13098"/>
    </source>
</evidence>
<organism evidence="3 4">
    <name type="scientific">Halarcobacter ebronensis</name>
    <dbReference type="NCBI Taxonomy" id="1462615"/>
    <lineage>
        <taxon>Bacteria</taxon>
        <taxon>Pseudomonadati</taxon>
        <taxon>Campylobacterota</taxon>
        <taxon>Epsilonproteobacteria</taxon>
        <taxon>Campylobacterales</taxon>
        <taxon>Arcobacteraceae</taxon>
        <taxon>Halarcobacter</taxon>
    </lineage>
</organism>
<dbReference type="RefSeq" id="WP_128982839.1">
    <property type="nucleotide sequence ID" value="NZ_PDKJ01000015.1"/>
</dbReference>
<dbReference type="PANTHER" id="PTHR35272:SF3">
    <property type="entry name" value="THIOL:DISULFIDE INTERCHANGE PROTEIN DSBC"/>
    <property type="match status" value="1"/>
</dbReference>
<evidence type="ECO:0000256" key="1">
    <source>
        <dbReference type="SAM" id="SignalP"/>
    </source>
</evidence>
<accession>A0A4Q0Y861</accession>
<dbReference type="AlphaFoldDB" id="A0A4Q0Y861"/>
<dbReference type="PANTHER" id="PTHR35272">
    <property type="entry name" value="THIOL:DISULFIDE INTERCHANGE PROTEIN DSBC-RELATED"/>
    <property type="match status" value="1"/>
</dbReference>
<dbReference type="Proteomes" id="UP000290172">
    <property type="component" value="Unassembled WGS sequence"/>
</dbReference>
<name>A0A4Q0Y861_9BACT</name>
<feature type="chain" id="PRO_5039928206" evidence="1">
    <location>
        <begin position="21"/>
        <end position="245"/>
    </location>
</feature>
<dbReference type="Gene3D" id="3.40.30.10">
    <property type="entry name" value="Glutaredoxin"/>
    <property type="match status" value="1"/>
</dbReference>
<dbReference type="InterPro" id="IPR033954">
    <property type="entry name" value="DiS-bond_Isoase_DsbC/G"/>
</dbReference>
<dbReference type="InterPro" id="IPR051470">
    <property type="entry name" value="Thiol:disulfide_interchange"/>
</dbReference>
<evidence type="ECO:0000313" key="3">
    <source>
        <dbReference type="EMBL" id="RXJ66406.1"/>
    </source>
</evidence>
<feature type="signal peptide" evidence="1">
    <location>
        <begin position="1"/>
        <end position="20"/>
    </location>
</feature>
<dbReference type="CDD" id="cd03020">
    <property type="entry name" value="DsbA_DsbC_DsbG"/>
    <property type="match status" value="1"/>
</dbReference>
<dbReference type="InterPro" id="IPR012336">
    <property type="entry name" value="Thioredoxin-like_fold"/>
</dbReference>
<protein>
    <submittedName>
        <fullName evidence="3">Thiol:disulfide interchange protein</fullName>
    </submittedName>
</protein>
<proteinExistence type="predicted"/>
<gene>
    <name evidence="3" type="ORF">CRV08_13085</name>
</gene>
<keyword evidence="1" id="KW-0732">Signal</keyword>
<dbReference type="InterPro" id="IPR036249">
    <property type="entry name" value="Thioredoxin-like_sf"/>
</dbReference>